<proteinExistence type="predicted"/>
<organism evidence="2 3">
    <name type="scientific">Roseburia intestinalis L1-82</name>
    <dbReference type="NCBI Taxonomy" id="536231"/>
    <lineage>
        <taxon>Bacteria</taxon>
        <taxon>Bacillati</taxon>
        <taxon>Bacillota</taxon>
        <taxon>Clostridia</taxon>
        <taxon>Lachnospirales</taxon>
        <taxon>Lachnospiraceae</taxon>
        <taxon>Roseburia</taxon>
    </lineage>
</organism>
<dbReference type="EMBL" id="ABYJ02000220">
    <property type="protein sequence ID" value="EEU99305.1"/>
    <property type="molecule type" value="Genomic_DNA"/>
</dbReference>
<reference evidence="2 3" key="1">
    <citation type="submission" date="2009-08" db="EMBL/GenBank/DDBJ databases">
        <authorList>
            <person name="Weinstock G."/>
            <person name="Sodergren E."/>
            <person name="Clifton S."/>
            <person name="Fulton L."/>
            <person name="Fulton B."/>
            <person name="Courtney L."/>
            <person name="Fronick C."/>
            <person name="Harrison M."/>
            <person name="Strong C."/>
            <person name="Farmer C."/>
            <person name="Delahaunty K."/>
            <person name="Markovic C."/>
            <person name="Hall O."/>
            <person name="Minx P."/>
            <person name="Tomlinson C."/>
            <person name="Mitreva M."/>
            <person name="Nelson J."/>
            <person name="Hou S."/>
            <person name="Wollam A."/>
            <person name="Pepin K.H."/>
            <person name="Johnson M."/>
            <person name="Bhonagiri V."/>
            <person name="Nash W.E."/>
            <person name="Warren W."/>
            <person name="Chinwalla A."/>
            <person name="Mardis E.R."/>
            <person name="Wilson R.K."/>
        </authorList>
    </citation>
    <scope>NUCLEOTIDE SEQUENCE [LARGE SCALE GENOMIC DNA]</scope>
    <source>
        <strain evidence="2 3">L1-82</strain>
    </source>
</reference>
<evidence type="ECO:0000313" key="3">
    <source>
        <dbReference type="Proteomes" id="UP000004828"/>
    </source>
</evidence>
<accession>C7GFW1</accession>
<evidence type="ECO:0000313" key="2">
    <source>
        <dbReference type="EMBL" id="EEU99305.1"/>
    </source>
</evidence>
<feature type="compositionally biased region" description="Basic and acidic residues" evidence="1">
    <location>
        <begin position="18"/>
        <end position="28"/>
    </location>
</feature>
<feature type="compositionally biased region" description="Polar residues" evidence="1">
    <location>
        <begin position="1"/>
        <end position="12"/>
    </location>
</feature>
<protein>
    <submittedName>
        <fullName evidence="2">Uncharacterized protein</fullName>
    </submittedName>
</protein>
<dbReference type="HOGENOM" id="CLU_3257280_0_0_9"/>
<sequence length="42" mass="4716">MGSNRKTPQLSRTWRGGRLADNRKSALKEKRKGCPKGQPFSS</sequence>
<gene>
    <name evidence="2" type="ORF">ROSINTL182_08818</name>
</gene>
<comment type="caution">
    <text evidence="2">The sequence shown here is derived from an EMBL/GenBank/DDBJ whole genome shotgun (WGS) entry which is preliminary data.</text>
</comment>
<evidence type="ECO:0000256" key="1">
    <source>
        <dbReference type="SAM" id="MobiDB-lite"/>
    </source>
</evidence>
<feature type="region of interest" description="Disordered" evidence="1">
    <location>
        <begin position="1"/>
        <end position="42"/>
    </location>
</feature>
<dbReference type="AlphaFoldDB" id="C7GFW1"/>
<dbReference type="Proteomes" id="UP000004828">
    <property type="component" value="Unassembled WGS sequence"/>
</dbReference>
<name>C7GFW1_9FIRM</name>